<keyword evidence="4" id="KW-1185">Reference proteome</keyword>
<comment type="caution">
    <text evidence="3">The sequence shown here is derived from an EMBL/GenBank/DDBJ whole genome shotgun (WGS) entry which is preliminary data.</text>
</comment>
<reference evidence="3 4" key="1">
    <citation type="submission" date="2019-06" db="EMBL/GenBank/DDBJ databases">
        <title>Sequencing the genomes of 1000 actinobacteria strains.</title>
        <authorList>
            <person name="Klenk H.-P."/>
        </authorList>
    </citation>
    <scope>NUCLEOTIDE SEQUENCE [LARGE SCALE GENOMIC DNA]</scope>
    <source>
        <strain evidence="3 4">DSM 45043</strain>
    </source>
</reference>
<feature type="domain" description="DUF1206" evidence="2">
    <location>
        <begin position="108"/>
        <end position="178"/>
    </location>
</feature>
<keyword evidence="1" id="KW-0812">Transmembrane</keyword>
<dbReference type="Pfam" id="PF06724">
    <property type="entry name" value="DUF1206"/>
    <property type="match status" value="3"/>
</dbReference>
<feature type="transmembrane region" description="Helical" evidence="1">
    <location>
        <begin position="154"/>
        <end position="176"/>
    </location>
</feature>
<evidence type="ECO:0000259" key="2">
    <source>
        <dbReference type="Pfam" id="PF06724"/>
    </source>
</evidence>
<dbReference type="AlphaFoldDB" id="A0A543IJ55"/>
<proteinExistence type="predicted"/>
<dbReference type="OrthoDB" id="4552598at2"/>
<evidence type="ECO:0000256" key="1">
    <source>
        <dbReference type="SAM" id="Phobius"/>
    </source>
</evidence>
<dbReference type="InterPro" id="IPR009597">
    <property type="entry name" value="DUF1206"/>
</dbReference>
<evidence type="ECO:0000313" key="4">
    <source>
        <dbReference type="Proteomes" id="UP000316706"/>
    </source>
</evidence>
<keyword evidence="1" id="KW-1133">Transmembrane helix</keyword>
<sequence length="281" mass="29499">MTAMDGDVMRAGRKAAGHPWFHRVSRVGLVARGLIYLLIGWLALRIAFGGSGREAERKGALQAVADGPGGTVVLWLVAAGFAALAAWQLAEVLYGRPVPDGHRFHERLGSAARSVVYAAGAAGTVGFLLGHEGASTDQQSKTYTARAMAEPGGRWLVLAVAAGFLVWGGAVVVHAVRRDFLDELDTARMSRAARRFVQPFGITGGAARGLIGLGVGAFLAYAAVTFQPDEAKGLDGTLREFADTPAGAWGLPAVAAGLLVFGLYSFCEARWRKVDASRHGS</sequence>
<dbReference type="EMBL" id="VFPO01000001">
    <property type="protein sequence ID" value="TQM70613.1"/>
    <property type="molecule type" value="Genomic_DNA"/>
</dbReference>
<feature type="transmembrane region" description="Helical" evidence="1">
    <location>
        <begin position="72"/>
        <end position="94"/>
    </location>
</feature>
<gene>
    <name evidence="3" type="ORF">FHX41_4347</name>
</gene>
<accession>A0A543IJ55</accession>
<dbReference type="Proteomes" id="UP000316706">
    <property type="component" value="Unassembled WGS sequence"/>
</dbReference>
<feature type="domain" description="DUF1206" evidence="2">
    <location>
        <begin position="27"/>
        <end position="94"/>
    </location>
</feature>
<name>A0A543IJ55_9ACTN</name>
<feature type="transmembrane region" description="Helical" evidence="1">
    <location>
        <begin position="246"/>
        <end position="267"/>
    </location>
</feature>
<feature type="transmembrane region" description="Helical" evidence="1">
    <location>
        <begin position="196"/>
        <end position="226"/>
    </location>
</feature>
<feature type="transmembrane region" description="Helical" evidence="1">
    <location>
        <begin position="33"/>
        <end position="52"/>
    </location>
</feature>
<feature type="transmembrane region" description="Helical" evidence="1">
    <location>
        <begin position="115"/>
        <end position="134"/>
    </location>
</feature>
<dbReference type="RefSeq" id="WP_141971591.1">
    <property type="nucleotide sequence ID" value="NZ_VFPO01000001.1"/>
</dbReference>
<evidence type="ECO:0000313" key="3">
    <source>
        <dbReference type="EMBL" id="TQM70613.1"/>
    </source>
</evidence>
<keyword evidence="1" id="KW-0472">Membrane</keyword>
<protein>
    <submittedName>
        <fullName evidence="3">Uncharacterized protein DUF1206</fullName>
    </submittedName>
</protein>
<feature type="domain" description="DUF1206" evidence="2">
    <location>
        <begin position="204"/>
        <end position="272"/>
    </location>
</feature>
<organism evidence="3 4">
    <name type="scientific">Actinomadura hallensis</name>
    <dbReference type="NCBI Taxonomy" id="337895"/>
    <lineage>
        <taxon>Bacteria</taxon>
        <taxon>Bacillati</taxon>
        <taxon>Actinomycetota</taxon>
        <taxon>Actinomycetes</taxon>
        <taxon>Streptosporangiales</taxon>
        <taxon>Thermomonosporaceae</taxon>
        <taxon>Actinomadura</taxon>
    </lineage>
</organism>